<evidence type="ECO:0000313" key="2">
    <source>
        <dbReference type="EMBL" id="KNE96760.1"/>
    </source>
</evidence>
<organism evidence="2 3">
    <name type="scientific">Puccinia striiformis f. sp. tritici PST-78</name>
    <dbReference type="NCBI Taxonomy" id="1165861"/>
    <lineage>
        <taxon>Eukaryota</taxon>
        <taxon>Fungi</taxon>
        <taxon>Dikarya</taxon>
        <taxon>Basidiomycota</taxon>
        <taxon>Pucciniomycotina</taxon>
        <taxon>Pucciniomycetes</taxon>
        <taxon>Pucciniales</taxon>
        <taxon>Pucciniaceae</taxon>
        <taxon>Puccinia</taxon>
    </lineage>
</organism>
<reference evidence="3" key="1">
    <citation type="submission" date="2014-03" db="EMBL/GenBank/DDBJ databases">
        <title>The Genome Sequence of Puccinia striiformis f. sp. tritici PST-78.</title>
        <authorList>
            <consortium name="The Broad Institute Genome Sequencing Platform"/>
            <person name="Cuomo C."/>
            <person name="Hulbert S."/>
            <person name="Chen X."/>
            <person name="Walker B."/>
            <person name="Young S.K."/>
            <person name="Zeng Q."/>
            <person name="Gargeya S."/>
            <person name="Fitzgerald M."/>
            <person name="Haas B."/>
            <person name="Abouelleil A."/>
            <person name="Alvarado L."/>
            <person name="Arachchi H.M."/>
            <person name="Berlin A.M."/>
            <person name="Chapman S.B."/>
            <person name="Goldberg J."/>
            <person name="Griggs A."/>
            <person name="Gujja S."/>
            <person name="Hansen M."/>
            <person name="Howarth C."/>
            <person name="Imamovic A."/>
            <person name="Larimer J."/>
            <person name="McCowan C."/>
            <person name="Montmayeur A."/>
            <person name="Murphy C."/>
            <person name="Neiman D."/>
            <person name="Pearson M."/>
            <person name="Priest M."/>
            <person name="Roberts A."/>
            <person name="Saif S."/>
            <person name="Shea T."/>
            <person name="Sisk P."/>
            <person name="Sykes S."/>
            <person name="Wortman J."/>
            <person name="Nusbaum C."/>
            <person name="Birren B."/>
        </authorList>
    </citation>
    <scope>NUCLEOTIDE SEQUENCE [LARGE SCALE GENOMIC DNA]</scope>
    <source>
        <strain evidence="3">race PST-78</strain>
    </source>
</reference>
<evidence type="ECO:0000256" key="1">
    <source>
        <dbReference type="SAM" id="MobiDB-lite"/>
    </source>
</evidence>
<gene>
    <name evidence="2" type="ORF">PSTG_09897</name>
</gene>
<comment type="caution">
    <text evidence="2">The sequence shown here is derived from an EMBL/GenBank/DDBJ whole genome shotgun (WGS) entry which is preliminary data.</text>
</comment>
<sequence>MNLDMNSAQRNPKRMRVTAKDVLGKEDKRSIGSTDRSLSDDVHSKNTSLLNRISPTEKQSIGEISSERKQDSKLVDRIV</sequence>
<dbReference type="Proteomes" id="UP000054564">
    <property type="component" value="Unassembled WGS sequence"/>
</dbReference>
<dbReference type="EMBL" id="AJIL01000077">
    <property type="protein sequence ID" value="KNE96760.1"/>
    <property type="molecule type" value="Genomic_DNA"/>
</dbReference>
<keyword evidence="3" id="KW-1185">Reference proteome</keyword>
<accession>A0A0L0VBV6</accession>
<evidence type="ECO:0000313" key="3">
    <source>
        <dbReference type="Proteomes" id="UP000054564"/>
    </source>
</evidence>
<proteinExistence type="predicted"/>
<feature type="compositionally biased region" description="Basic and acidic residues" evidence="1">
    <location>
        <begin position="65"/>
        <end position="79"/>
    </location>
</feature>
<feature type="region of interest" description="Disordered" evidence="1">
    <location>
        <begin position="1"/>
        <end position="79"/>
    </location>
</feature>
<feature type="compositionally biased region" description="Polar residues" evidence="1">
    <location>
        <begin position="45"/>
        <end position="63"/>
    </location>
</feature>
<protein>
    <submittedName>
        <fullName evidence="2">Uncharacterized protein</fullName>
    </submittedName>
</protein>
<feature type="compositionally biased region" description="Basic and acidic residues" evidence="1">
    <location>
        <begin position="18"/>
        <end position="30"/>
    </location>
</feature>
<feature type="compositionally biased region" description="Polar residues" evidence="1">
    <location>
        <begin position="1"/>
        <end position="10"/>
    </location>
</feature>
<name>A0A0L0VBV6_9BASI</name>
<dbReference type="AlphaFoldDB" id="A0A0L0VBV6"/>